<evidence type="ECO:0000313" key="1">
    <source>
        <dbReference type="EMBL" id="SNR59501.1"/>
    </source>
</evidence>
<dbReference type="Proteomes" id="UP000198403">
    <property type="component" value="Unassembled WGS sequence"/>
</dbReference>
<dbReference type="AlphaFoldDB" id="A0A238XLN4"/>
<reference evidence="1 2" key="1">
    <citation type="submission" date="2017-06" db="EMBL/GenBank/DDBJ databases">
        <authorList>
            <person name="Kim H.J."/>
            <person name="Triplett B.A."/>
        </authorList>
    </citation>
    <scope>NUCLEOTIDE SEQUENCE [LARGE SCALE GENOMIC DNA]</scope>
    <source>
        <strain evidence="1 2">DSM 44272</strain>
    </source>
</reference>
<name>A0A238XLN4_9ACTN</name>
<evidence type="ECO:0000313" key="2">
    <source>
        <dbReference type="Proteomes" id="UP000198403"/>
    </source>
</evidence>
<organism evidence="1 2">
    <name type="scientific">Blastococcus mobilis</name>
    <dbReference type="NCBI Taxonomy" id="1938746"/>
    <lineage>
        <taxon>Bacteria</taxon>
        <taxon>Bacillati</taxon>
        <taxon>Actinomycetota</taxon>
        <taxon>Actinomycetes</taxon>
        <taxon>Geodermatophilales</taxon>
        <taxon>Geodermatophilaceae</taxon>
        <taxon>Blastococcus</taxon>
    </lineage>
</organism>
<keyword evidence="2" id="KW-1185">Reference proteome</keyword>
<dbReference type="EMBL" id="FZNO01000014">
    <property type="protein sequence ID" value="SNR59501.1"/>
    <property type="molecule type" value="Genomic_DNA"/>
</dbReference>
<gene>
    <name evidence="1" type="ORF">SAMN06272737_11490</name>
</gene>
<protein>
    <submittedName>
        <fullName evidence="1">Uncharacterized protein</fullName>
    </submittedName>
</protein>
<proteinExistence type="predicted"/>
<sequence>MAAALRQLSVLDDRGLPMLAAYWVAQGRDGEVLVELAGLHGDERKVADLWPAALVELGVTVPVPRDRLVALPWVAGQVAGGRRPLSWLVTVLWPPVYVGSEPDAAASDAEDELLDEIVYILDDILQFAERVVGDAAQRTRWWRRHGREEATRVQDALRQGEQAVAALARKDLTAARAALTGG</sequence>
<accession>A0A238XLN4</accession>